<dbReference type="GeneID" id="109709615"/>
<dbReference type="Proteomes" id="UP000515123">
    <property type="component" value="Linkage group 4"/>
</dbReference>
<evidence type="ECO:0000313" key="4">
    <source>
        <dbReference type="RefSeq" id="XP_020087511.1"/>
    </source>
</evidence>
<evidence type="ECO:0000313" key="1">
    <source>
        <dbReference type="EMBL" id="OAY77367.1"/>
    </source>
</evidence>
<dbReference type="EMBL" id="LSRQ01001555">
    <property type="protein sequence ID" value="OAY77367.1"/>
    <property type="molecule type" value="Genomic_DNA"/>
</dbReference>
<protein>
    <submittedName>
        <fullName evidence="4">Uncharacterized protein LOC109709615</fullName>
    </submittedName>
</protein>
<accession>A0A199VJN1</accession>
<dbReference type="PANTHER" id="PTHR33052">
    <property type="entry name" value="DUF4228 DOMAIN PROTEIN-RELATED"/>
    <property type="match status" value="1"/>
</dbReference>
<proteinExistence type="predicted"/>
<dbReference type="InterPro" id="IPR025322">
    <property type="entry name" value="PADRE_dom"/>
</dbReference>
<dbReference type="RefSeq" id="XP_020087511.1">
    <property type="nucleotide sequence ID" value="XM_020231922.1"/>
</dbReference>
<name>A0A199VJN1_ANACO</name>
<dbReference type="Gramene" id="Aco002534.1.mrna1">
    <property type="protein sequence ID" value="Aco002534.1.mrna1.cds1"/>
    <property type="gene ID" value="Aco002534.1.path1"/>
</dbReference>
<gene>
    <name evidence="4" type="primary">LOC109709615</name>
    <name evidence="1" type="ORF">ACMD2_01726</name>
</gene>
<sequence>MGNLISCRASITTGGKLVLSDGTIQEFDPPISVAELMLEHPQQFVIDVNSLTTACGTKVTPLPADCMLDPGKVYAIVPMTRGKVSSDDARRVLSTARSMLQSQSMPLLTRNSLFPGNCATGDEEVIEKEKATKADWSTEVFEQPEYLSREFSIKGWKPSLRTIEEKVLARKVPHWLC</sequence>
<dbReference type="AlphaFoldDB" id="A0A199VJN1"/>
<dbReference type="STRING" id="4615.A0A199VJN1"/>
<dbReference type="Proteomes" id="UP000092600">
    <property type="component" value="Unassembled WGS sequence"/>
</dbReference>
<keyword evidence="3" id="KW-1185">Reference proteome</keyword>
<dbReference type="OrthoDB" id="1921976at2759"/>
<reference evidence="1 2" key="1">
    <citation type="journal article" date="2016" name="DNA Res.">
        <title>The draft genome of MD-2 pineapple using hybrid error correction of long reads.</title>
        <authorList>
            <person name="Redwan R.M."/>
            <person name="Saidin A."/>
            <person name="Kumar S.V."/>
        </authorList>
    </citation>
    <scope>NUCLEOTIDE SEQUENCE [LARGE SCALE GENOMIC DNA]</scope>
    <source>
        <strain evidence="2">cv. MD2</strain>
        <tissue evidence="1">Leaf</tissue>
    </source>
</reference>
<reference evidence="4" key="2">
    <citation type="submission" date="2025-04" db="UniProtKB">
        <authorList>
            <consortium name="RefSeq"/>
        </authorList>
    </citation>
    <scope>IDENTIFICATION</scope>
    <source>
        <tissue evidence="4">Leaf</tissue>
    </source>
</reference>
<organism evidence="1 2">
    <name type="scientific">Ananas comosus</name>
    <name type="common">Pineapple</name>
    <name type="synonym">Ananas ananas</name>
    <dbReference type="NCBI Taxonomy" id="4615"/>
    <lineage>
        <taxon>Eukaryota</taxon>
        <taxon>Viridiplantae</taxon>
        <taxon>Streptophyta</taxon>
        <taxon>Embryophyta</taxon>
        <taxon>Tracheophyta</taxon>
        <taxon>Spermatophyta</taxon>
        <taxon>Magnoliopsida</taxon>
        <taxon>Liliopsida</taxon>
        <taxon>Poales</taxon>
        <taxon>Bromeliaceae</taxon>
        <taxon>Bromelioideae</taxon>
        <taxon>Ananas</taxon>
    </lineage>
</organism>
<dbReference type="Pfam" id="PF14009">
    <property type="entry name" value="PADRE"/>
    <property type="match status" value="1"/>
</dbReference>
<evidence type="ECO:0000313" key="2">
    <source>
        <dbReference type="Proteomes" id="UP000092600"/>
    </source>
</evidence>
<evidence type="ECO:0000313" key="3">
    <source>
        <dbReference type="Proteomes" id="UP000515123"/>
    </source>
</evidence>